<reference evidence="1" key="1">
    <citation type="submission" date="2023-04" db="EMBL/GenBank/DDBJ databases">
        <title>Draft Genome sequencing of Naganishia species isolated from polar environments using Oxford Nanopore Technology.</title>
        <authorList>
            <person name="Leo P."/>
            <person name="Venkateswaran K."/>
        </authorList>
    </citation>
    <scope>NUCLEOTIDE SEQUENCE</scope>
    <source>
        <strain evidence="1">MNA-CCFEE 5423</strain>
    </source>
</reference>
<evidence type="ECO:0000313" key="1">
    <source>
        <dbReference type="EMBL" id="KAJ9092775.1"/>
    </source>
</evidence>
<proteinExistence type="predicted"/>
<sequence length="366" mass="39998">MLQDGQQPQLLRQMRDMAVEFEELIASTLAVENEAQFDGFESADQLLSTWLATFRQRPVYNNEREMEICRRSVSAAFGEEWWIGFGWRGSPQGKTFLATLRTLAIAARLRGLTAQDCANIADRCRNRRLLAYGTSKVRDEDRTIVSVDITRAPTLIKPRFIIVPPPTSNLLTTQQLNTLSITGPAVSTPASELLAITGSSFFPADERRALPVELRNEILRVQPLVSVRSMPSVSSPSQRRTIANPLAIMTASPSASPRPSAQFPVARTLSTGSPLGTPSPLTSTFSKPLSSQAPYRISISHQHARSQNTQAPSRLTLIPRLNRVPEGEIHQYPGLDGADGQDHLMDNLGEDEGGDGAGGARDEGEG</sequence>
<dbReference type="EMBL" id="JASBWT010000035">
    <property type="protein sequence ID" value="KAJ9092775.1"/>
    <property type="molecule type" value="Genomic_DNA"/>
</dbReference>
<keyword evidence="2" id="KW-1185">Reference proteome</keyword>
<protein>
    <submittedName>
        <fullName evidence="1">Uncharacterized protein</fullName>
    </submittedName>
</protein>
<organism evidence="1 2">
    <name type="scientific">Naganishia friedmannii</name>
    <dbReference type="NCBI Taxonomy" id="89922"/>
    <lineage>
        <taxon>Eukaryota</taxon>
        <taxon>Fungi</taxon>
        <taxon>Dikarya</taxon>
        <taxon>Basidiomycota</taxon>
        <taxon>Agaricomycotina</taxon>
        <taxon>Tremellomycetes</taxon>
        <taxon>Filobasidiales</taxon>
        <taxon>Filobasidiaceae</taxon>
        <taxon>Naganishia</taxon>
    </lineage>
</organism>
<gene>
    <name evidence="1" type="ORF">QFC21_006649</name>
</gene>
<evidence type="ECO:0000313" key="2">
    <source>
        <dbReference type="Proteomes" id="UP001227268"/>
    </source>
</evidence>
<accession>A0ACC2V1G8</accession>
<comment type="caution">
    <text evidence="1">The sequence shown here is derived from an EMBL/GenBank/DDBJ whole genome shotgun (WGS) entry which is preliminary data.</text>
</comment>
<dbReference type="Proteomes" id="UP001227268">
    <property type="component" value="Unassembled WGS sequence"/>
</dbReference>
<name>A0ACC2V1G8_9TREE</name>